<dbReference type="Gene3D" id="2.160.10.10">
    <property type="entry name" value="Hexapeptide repeat proteins"/>
    <property type="match status" value="1"/>
</dbReference>
<keyword evidence="3" id="KW-1185">Reference proteome</keyword>
<proteinExistence type="inferred from homology"/>
<dbReference type="InterPro" id="IPR011004">
    <property type="entry name" value="Trimer_LpxA-like_sf"/>
</dbReference>
<dbReference type="InterPro" id="IPR050179">
    <property type="entry name" value="Trans_hexapeptide_repeat"/>
</dbReference>
<dbReference type="PANTHER" id="PTHR43300">
    <property type="entry name" value="ACETYLTRANSFERASE"/>
    <property type="match status" value="1"/>
</dbReference>
<dbReference type="RefSeq" id="WP_379976683.1">
    <property type="nucleotide sequence ID" value="NZ_JBHSFV010000001.1"/>
</dbReference>
<gene>
    <name evidence="2" type="ORF">ACFO3O_01085</name>
</gene>
<dbReference type="EMBL" id="JBHSFV010000001">
    <property type="protein sequence ID" value="MFC4632484.1"/>
    <property type="molecule type" value="Genomic_DNA"/>
</dbReference>
<accession>A0ABV9HRA2</accession>
<evidence type="ECO:0000313" key="2">
    <source>
        <dbReference type="EMBL" id="MFC4632484.1"/>
    </source>
</evidence>
<protein>
    <submittedName>
        <fullName evidence="2">Acyltransferase</fullName>
    </submittedName>
</protein>
<dbReference type="GO" id="GO:0016746">
    <property type="term" value="F:acyltransferase activity"/>
    <property type="evidence" value="ECO:0007669"/>
    <property type="project" value="UniProtKB-KW"/>
</dbReference>
<organism evidence="2 3">
    <name type="scientific">Dokdonia ponticola</name>
    <dbReference type="NCBI Taxonomy" id="2041041"/>
    <lineage>
        <taxon>Bacteria</taxon>
        <taxon>Pseudomonadati</taxon>
        <taxon>Bacteroidota</taxon>
        <taxon>Flavobacteriia</taxon>
        <taxon>Flavobacteriales</taxon>
        <taxon>Flavobacteriaceae</taxon>
        <taxon>Dokdonia</taxon>
    </lineage>
</organism>
<dbReference type="Proteomes" id="UP001596043">
    <property type="component" value="Unassembled WGS sequence"/>
</dbReference>
<evidence type="ECO:0000256" key="1">
    <source>
        <dbReference type="ARBA" id="ARBA00007274"/>
    </source>
</evidence>
<keyword evidence="2" id="KW-0808">Transferase</keyword>
<evidence type="ECO:0000313" key="3">
    <source>
        <dbReference type="Proteomes" id="UP001596043"/>
    </source>
</evidence>
<comment type="caution">
    <text evidence="2">The sequence shown here is derived from an EMBL/GenBank/DDBJ whole genome shotgun (WGS) entry which is preliminary data.</text>
</comment>
<name>A0ABV9HRA2_9FLAO</name>
<reference evidence="3" key="1">
    <citation type="journal article" date="2019" name="Int. J. Syst. Evol. Microbiol.">
        <title>The Global Catalogue of Microorganisms (GCM) 10K type strain sequencing project: providing services to taxonomists for standard genome sequencing and annotation.</title>
        <authorList>
            <consortium name="The Broad Institute Genomics Platform"/>
            <consortium name="The Broad Institute Genome Sequencing Center for Infectious Disease"/>
            <person name="Wu L."/>
            <person name="Ma J."/>
        </authorList>
    </citation>
    <scope>NUCLEOTIDE SEQUENCE [LARGE SCALE GENOMIC DNA]</scope>
    <source>
        <strain evidence="3">YJ-61-S</strain>
    </source>
</reference>
<dbReference type="PANTHER" id="PTHR43300:SF11">
    <property type="entry name" value="ACETYLTRANSFERASE RV3034C-RELATED"/>
    <property type="match status" value="1"/>
</dbReference>
<dbReference type="SUPFAM" id="SSF51161">
    <property type="entry name" value="Trimeric LpxA-like enzymes"/>
    <property type="match status" value="1"/>
</dbReference>
<sequence length="246" mass="27949">MSALNPLRRVRKRWRAFWSVNWIKTYYFNLKMFSFQTALKLPVFIYGDYKLTNLSGRVVIDAPIKKGMIGFGHPFEAQTRSRGIGEIVIVGTVVFKGYVHFGKDVYFQIGKNAHCEMGNFSCLGSQTTLICRERIIIGDYVRIAYETQLLDSVFHQLIDLKTNTKKPKTAPIAIGNYNWIGNRTTIMKGTITPDYMTVGSNSLCNKDYSALGNHVLIGGIPAKLLKTDITRDWEGEQHILDSLVRK</sequence>
<keyword evidence="2" id="KW-0012">Acyltransferase</keyword>
<comment type="similarity">
    <text evidence="1">Belongs to the transferase hexapeptide repeat family.</text>
</comment>